<evidence type="ECO:0000313" key="8">
    <source>
        <dbReference type="Proteomes" id="UP000054516"/>
    </source>
</evidence>
<sequence>MTSASPSHEAPARVGWIGLGSMGNAMAKNIHAHLRSRHGASLLFHNRTASRGDALAALGGERCASVASLAAHCDVIFVSASDDAAVESIVGQIVSAERGAAGKIVVDTTTIHPDTTRAVAETLRARGARFAAAPVFGATPVAERGELLVVFAGPRDLYGAIAPMLEGVIARKVLRVGEEPEKATLLKTIGNFVTVGLMEVIAEAHVLAEKTGLGAEALEQLLALNYGTVAHSISTRMTTGVYMPGRGEAPWSDLNLAIKDVGHGVDSARRAGVSLDVGSAALAHLERARAYSEANGQRPLDSSSLYGIVRQDSGLDFRTDHVKERDQ</sequence>
<dbReference type="PANTHER" id="PTHR43580">
    <property type="entry name" value="OXIDOREDUCTASE GLYR1-RELATED"/>
    <property type="match status" value="1"/>
</dbReference>
<dbReference type="InterPro" id="IPR029154">
    <property type="entry name" value="HIBADH-like_NADP-bd"/>
</dbReference>
<dbReference type="InterPro" id="IPR036291">
    <property type="entry name" value="NAD(P)-bd_dom_sf"/>
</dbReference>
<evidence type="ECO:0000259" key="5">
    <source>
        <dbReference type="Pfam" id="PF03446"/>
    </source>
</evidence>
<protein>
    <submittedName>
        <fullName evidence="7">Putative oxidoreductase yfjR</fullName>
    </submittedName>
</protein>
<reference evidence="7" key="1">
    <citation type="submission" date="2016-03" db="EMBL/GenBank/DDBJ databases">
        <title>Draft genome sequence of Rosellinia necatrix.</title>
        <authorList>
            <person name="Kanematsu S."/>
        </authorList>
    </citation>
    <scope>NUCLEOTIDE SEQUENCE [LARGE SCALE GENOMIC DNA]</scope>
    <source>
        <strain evidence="7">W97</strain>
    </source>
</reference>
<gene>
    <name evidence="7" type="ORF">SAMD00023353_3100170</name>
</gene>
<evidence type="ECO:0000259" key="6">
    <source>
        <dbReference type="Pfam" id="PF14833"/>
    </source>
</evidence>
<keyword evidence="3" id="KW-0520">NAD</keyword>
<dbReference type="InterPro" id="IPR013328">
    <property type="entry name" value="6PGD_dom2"/>
</dbReference>
<feature type="domain" description="3-hydroxyisobutyrate dehydrogenase-like NAD-binding" evidence="6">
    <location>
        <begin position="184"/>
        <end position="293"/>
    </location>
</feature>
<proteinExistence type="inferred from homology"/>
<dbReference type="SUPFAM" id="SSF51735">
    <property type="entry name" value="NAD(P)-binding Rossmann-fold domains"/>
    <property type="match status" value="1"/>
</dbReference>
<evidence type="ECO:0000256" key="4">
    <source>
        <dbReference type="PIRSR" id="PIRSR000103-1"/>
    </source>
</evidence>
<evidence type="ECO:0000256" key="3">
    <source>
        <dbReference type="ARBA" id="ARBA00023027"/>
    </source>
</evidence>
<dbReference type="STRING" id="77044.A0A1W2TWG0"/>
<dbReference type="Gene3D" id="3.40.50.720">
    <property type="entry name" value="NAD(P)-binding Rossmann-like Domain"/>
    <property type="match status" value="1"/>
</dbReference>
<comment type="similarity">
    <text evidence="1">Belongs to the HIBADH-related family. NP60 subfamily.</text>
</comment>
<keyword evidence="8" id="KW-1185">Reference proteome</keyword>
<dbReference type="OMA" id="AMATNIQ"/>
<dbReference type="InterPro" id="IPR008927">
    <property type="entry name" value="6-PGluconate_DH-like_C_sf"/>
</dbReference>
<dbReference type="Gene3D" id="1.10.1040.10">
    <property type="entry name" value="N-(1-d-carboxylethyl)-l-norvaline Dehydrogenase, domain 2"/>
    <property type="match status" value="1"/>
</dbReference>
<dbReference type="OrthoDB" id="435038at2759"/>
<evidence type="ECO:0000256" key="2">
    <source>
        <dbReference type="ARBA" id="ARBA00023002"/>
    </source>
</evidence>
<dbReference type="EMBL" id="DF977476">
    <property type="protein sequence ID" value="GAP93015.1"/>
    <property type="molecule type" value="Genomic_DNA"/>
</dbReference>
<name>A0A1W2TWG0_ROSNE</name>
<dbReference type="GO" id="GO:0051287">
    <property type="term" value="F:NAD binding"/>
    <property type="evidence" value="ECO:0007669"/>
    <property type="project" value="InterPro"/>
</dbReference>
<dbReference type="InterPro" id="IPR051265">
    <property type="entry name" value="HIBADH-related_NP60_sf"/>
</dbReference>
<keyword evidence="2" id="KW-0560">Oxidoreductase</keyword>
<dbReference type="Proteomes" id="UP000054516">
    <property type="component" value="Unassembled WGS sequence"/>
</dbReference>
<dbReference type="PANTHER" id="PTHR43580:SF8">
    <property type="entry name" value="6-PHOSPHOGLUCONATE DEHYDROGENASE NADP-BINDING DOMAIN-CONTAINING PROTEIN-RELATED"/>
    <property type="match status" value="1"/>
</dbReference>
<feature type="active site" evidence="4">
    <location>
        <position position="187"/>
    </location>
</feature>
<organism evidence="7">
    <name type="scientific">Rosellinia necatrix</name>
    <name type="common">White root-rot fungus</name>
    <dbReference type="NCBI Taxonomy" id="77044"/>
    <lineage>
        <taxon>Eukaryota</taxon>
        <taxon>Fungi</taxon>
        <taxon>Dikarya</taxon>
        <taxon>Ascomycota</taxon>
        <taxon>Pezizomycotina</taxon>
        <taxon>Sordariomycetes</taxon>
        <taxon>Xylariomycetidae</taxon>
        <taxon>Xylariales</taxon>
        <taxon>Xylariaceae</taxon>
        <taxon>Rosellinia</taxon>
    </lineage>
</organism>
<accession>A0A1W2TWG0</accession>
<dbReference type="InterPro" id="IPR006115">
    <property type="entry name" value="6PGDH_NADP-bd"/>
</dbReference>
<dbReference type="GO" id="GO:0050661">
    <property type="term" value="F:NADP binding"/>
    <property type="evidence" value="ECO:0007669"/>
    <property type="project" value="InterPro"/>
</dbReference>
<dbReference type="AlphaFoldDB" id="A0A1W2TWG0"/>
<dbReference type="PIRSF" id="PIRSF000103">
    <property type="entry name" value="HIBADH"/>
    <property type="match status" value="1"/>
</dbReference>
<dbReference type="GO" id="GO:0016491">
    <property type="term" value="F:oxidoreductase activity"/>
    <property type="evidence" value="ECO:0007669"/>
    <property type="project" value="UniProtKB-KW"/>
</dbReference>
<dbReference type="Pfam" id="PF03446">
    <property type="entry name" value="NAD_binding_2"/>
    <property type="match status" value="1"/>
</dbReference>
<feature type="domain" description="6-phosphogluconate dehydrogenase NADP-binding" evidence="5">
    <location>
        <begin position="13"/>
        <end position="173"/>
    </location>
</feature>
<evidence type="ECO:0000256" key="1">
    <source>
        <dbReference type="ARBA" id="ARBA00007598"/>
    </source>
</evidence>
<dbReference type="Pfam" id="PF14833">
    <property type="entry name" value="NAD_binding_11"/>
    <property type="match status" value="1"/>
</dbReference>
<dbReference type="InterPro" id="IPR015815">
    <property type="entry name" value="HIBADH-related"/>
</dbReference>
<dbReference type="SUPFAM" id="SSF48179">
    <property type="entry name" value="6-phosphogluconate dehydrogenase C-terminal domain-like"/>
    <property type="match status" value="1"/>
</dbReference>
<evidence type="ECO:0000313" key="7">
    <source>
        <dbReference type="EMBL" id="GAP93015.1"/>
    </source>
</evidence>